<dbReference type="EMBL" id="LWDG02000151">
    <property type="protein sequence ID" value="KAE8268436.1"/>
    <property type="molecule type" value="Genomic_DNA"/>
</dbReference>
<evidence type="ECO:0000256" key="1">
    <source>
        <dbReference type="ARBA" id="ARBA00004123"/>
    </source>
</evidence>
<reference evidence="5" key="2">
    <citation type="journal article" date="2019" name="IMA Fungus">
        <title>Genome sequencing and comparison of five Tilletia species to identify candidate genes for the detection of regulated species infecting wheat.</title>
        <authorList>
            <person name="Nguyen H.D.T."/>
            <person name="Sultana T."/>
            <person name="Kesanakurti P."/>
            <person name="Hambleton S."/>
        </authorList>
    </citation>
    <scope>NUCLEOTIDE SEQUENCE</scope>
    <source>
        <strain evidence="5">DAOMC 236422</strain>
    </source>
</reference>
<dbReference type="GO" id="GO:0005681">
    <property type="term" value="C:spliceosomal complex"/>
    <property type="evidence" value="ECO:0007669"/>
    <property type="project" value="TreeGrafter"/>
</dbReference>
<feature type="region of interest" description="Disordered" evidence="4">
    <location>
        <begin position="289"/>
        <end position="358"/>
    </location>
</feature>
<dbReference type="Pfam" id="PF07052">
    <property type="entry name" value="Hep_59"/>
    <property type="match status" value="1"/>
</dbReference>
<keyword evidence="3" id="KW-0539">Nucleus</keyword>
<feature type="compositionally biased region" description="Gly residues" evidence="4">
    <location>
        <begin position="37"/>
        <end position="49"/>
    </location>
</feature>
<gene>
    <name evidence="5" type="ORF">A4X09_0g3900</name>
</gene>
<feature type="region of interest" description="Disordered" evidence="4">
    <location>
        <begin position="175"/>
        <end position="198"/>
    </location>
</feature>
<keyword evidence="6" id="KW-1185">Reference proteome</keyword>
<feature type="compositionally biased region" description="Basic and acidic residues" evidence="4">
    <location>
        <begin position="95"/>
        <end position="110"/>
    </location>
</feature>
<dbReference type="GO" id="GO:0000398">
    <property type="term" value="P:mRNA splicing, via spliceosome"/>
    <property type="evidence" value="ECO:0007669"/>
    <property type="project" value="TreeGrafter"/>
</dbReference>
<organism evidence="5 6">
    <name type="scientific">Tilletia walkeri</name>
    <dbReference type="NCBI Taxonomy" id="117179"/>
    <lineage>
        <taxon>Eukaryota</taxon>
        <taxon>Fungi</taxon>
        <taxon>Dikarya</taxon>
        <taxon>Basidiomycota</taxon>
        <taxon>Ustilaginomycotina</taxon>
        <taxon>Exobasidiomycetes</taxon>
        <taxon>Tilletiales</taxon>
        <taxon>Tilletiaceae</taxon>
        <taxon>Tilletia</taxon>
    </lineage>
</organism>
<proteinExistence type="inferred from homology"/>
<comment type="similarity">
    <text evidence="2">Belongs to the TLS1 family.</text>
</comment>
<protein>
    <recommendedName>
        <fullName evidence="7">Hepatocellular carcinoma-associated antigen 59-domain-containing protein</fullName>
    </recommendedName>
</protein>
<evidence type="ECO:0000256" key="4">
    <source>
        <dbReference type="SAM" id="MobiDB-lite"/>
    </source>
</evidence>
<feature type="compositionally biased region" description="Basic residues" evidence="4">
    <location>
        <begin position="349"/>
        <end position="358"/>
    </location>
</feature>
<feature type="region of interest" description="Disordered" evidence="4">
    <location>
        <begin position="1"/>
        <end position="149"/>
    </location>
</feature>
<feature type="compositionally biased region" description="Gly residues" evidence="4">
    <location>
        <begin position="118"/>
        <end position="130"/>
    </location>
</feature>
<dbReference type="Proteomes" id="UP000078113">
    <property type="component" value="Unassembled WGS sequence"/>
</dbReference>
<feature type="compositionally biased region" description="Acidic residues" evidence="4">
    <location>
        <begin position="50"/>
        <end position="60"/>
    </location>
</feature>
<feature type="compositionally biased region" description="Basic and acidic residues" evidence="4">
    <location>
        <begin position="333"/>
        <end position="348"/>
    </location>
</feature>
<feature type="compositionally biased region" description="Polar residues" evidence="4">
    <location>
        <begin position="317"/>
        <end position="332"/>
    </location>
</feature>
<feature type="compositionally biased region" description="Basic and acidic residues" evidence="4">
    <location>
        <begin position="294"/>
        <end position="315"/>
    </location>
</feature>
<evidence type="ECO:0000313" key="6">
    <source>
        <dbReference type="Proteomes" id="UP000078113"/>
    </source>
</evidence>
<dbReference type="PANTHER" id="PTHR13486:SF2">
    <property type="entry name" value="SPLICING FACTOR C9ORF78"/>
    <property type="match status" value="1"/>
</dbReference>
<sequence length="358" mass="39297">MSDEPVFKKRRRGPAAGASSSEDTLKQLLSSSQGDDNSGGGGGPSSGDGDGADGDGEEQSVQDLLLLRQLSKRPTGIELNKLNAGERKVKKKVKKDASDGKDKTAEERWADQMSRGGLMNGSGGAAAGAGGDEDDDDEQEKASSKRIVRNNFQGETNIVDVDKHMLAYIEEEMRKRSGRSGEAGPSADQVRAALQNPEDELYRVAEKYRDLQTKTTVEDEEGNVTLSTTMLTSIPEVDLGMDVRLKNIEETEKAKRLLAEQRKAEGRTQKDKADDQFAAARFYRPKFSTQSDVDALKMAREGLDPTAEITHRDQPHGSGSSSTRPQGSNQSHNQDRRAMATDEIVMERFKKRQRQHLK</sequence>
<evidence type="ECO:0000256" key="3">
    <source>
        <dbReference type="ARBA" id="ARBA00023242"/>
    </source>
</evidence>
<reference evidence="5" key="1">
    <citation type="submission" date="2016-04" db="EMBL/GenBank/DDBJ databases">
        <authorList>
            <person name="Nguyen H.D."/>
            <person name="Samba Siva P."/>
            <person name="Cullis J."/>
            <person name="Levesque C.A."/>
            <person name="Hambleton S."/>
        </authorList>
    </citation>
    <scope>NUCLEOTIDE SEQUENCE</scope>
    <source>
        <strain evidence="5">DAOMC 236422</strain>
    </source>
</reference>
<accession>A0A8X7T4G8</accession>
<name>A0A8X7T4G8_9BASI</name>
<comment type="caution">
    <text evidence="5">The sequence shown here is derived from an EMBL/GenBank/DDBJ whole genome shotgun (WGS) entry which is preliminary data.</text>
</comment>
<evidence type="ECO:0000256" key="2">
    <source>
        <dbReference type="ARBA" id="ARBA00007643"/>
    </source>
</evidence>
<comment type="subcellular location">
    <subcellularLocation>
        <location evidence="1">Nucleus</location>
    </subcellularLocation>
</comment>
<evidence type="ECO:0000313" key="5">
    <source>
        <dbReference type="EMBL" id="KAE8268436.1"/>
    </source>
</evidence>
<evidence type="ECO:0008006" key="7">
    <source>
        <dbReference type="Google" id="ProtNLM"/>
    </source>
</evidence>
<dbReference type="AlphaFoldDB" id="A0A8X7T4G8"/>
<dbReference type="InterPro" id="IPR010756">
    <property type="entry name" value="Tls1-like"/>
</dbReference>
<dbReference type="PANTHER" id="PTHR13486">
    <property type="entry name" value="TELOMERE LENGTH AND SILENCING PROTEIN 1 TLS1 FAMILY MEMBER"/>
    <property type="match status" value="1"/>
</dbReference>